<evidence type="ECO:0000256" key="5">
    <source>
        <dbReference type="ARBA" id="ARBA00023002"/>
    </source>
</evidence>
<keyword evidence="4 6" id="KW-0479">Metal-binding</keyword>
<dbReference type="CDD" id="cd09917">
    <property type="entry name" value="F-box_SF"/>
    <property type="match status" value="1"/>
</dbReference>
<dbReference type="GO" id="GO:0051287">
    <property type="term" value="F:NAD binding"/>
    <property type="evidence" value="ECO:0007669"/>
    <property type="project" value="InterPro"/>
</dbReference>
<keyword evidence="10" id="KW-1185">Reference proteome</keyword>
<feature type="domain" description="Malic enzyme N-terminal" evidence="8">
    <location>
        <begin position="282"/>
        <end position="473"/>
    </location>
</feature>
<dbReference type="InterPro" id="IPR015884">
    <property type="entry name" value="Malic_enzyme_CS"/>
</dbReference>
<dbReference type="OrthoDB" id="5365701at2759"/>
<dbReference type="Pfam" id="PF00646">
    <property type="entry name" value="F-box"/>
    <property type="match status" value="1"/>
</dbReference>
<dbReference type="GO" id="GO:0004471">
    <property type="term" value="F:malate dehydrogenase (decarboxylating) (NAD+) activity"/>
    <property type="evidence" value="ECO:0007669"/>
    <property type="project" value="TreeGrafter"/>
</dbReference>
<reference evidence="9" key="1">
    <citation type="submission" date="2020-12" db="EMBL/GenBank/DDBJ databases">
        <title>Metabolic potential, ecology and presence of endohyphal bacteria is reflected in genomic diversity of Mucoromycotina.</title>
        <authorList>
            <person name="Muszewska A."/>
            <person name="Okrasinska A."/>
            <person name="Steczkiewicz K."/>
            <person name="Drgas O."/>
            <person name="Orlowska M."/>
            <person name="Perlinska-Lenart U."/>
            <person name="Aleksandrzak-Piekarczyk T."/>
            <person name="Szatraj K."/>
            <person name="Zielenkiewicz U."/>
            <person name="Pilsyk S."/>
            <person name="Malc E."/>
            <person name="Mieczkowski P."/>
            <person name="Kruszewska J.S."/>
            <person name="Biernat P."/>
            <person name="Pawlowska J."/>
        </authorList>
    </citation>
    <scope>NUCLEOTIDE SEQUENCE</scope>
    <source>
        <strain evidence="9">WA0000017839</strain>
    </source>
</reference>
<dbReference type="InterPro" id="IPR012301">
    <property type="entry name" value="Malic_N_dom"/>
</dbReference>
<dbReference type="GO" id="GO:0046872">
    <property type="term" value="F:metal ion binding"/>
    <property type="evidence" value="ECO:0007669"/>
    <property type="project" value="UniProtKB-KW"/>
</dbReference>
<evidence type="ECO:0000256" key="1">
    <source>
        <dbReference type="ARBA" id="ARBA00001936"/>
    </source>
</evidence>
<dbReference type="SUPFAM" id="SSF51735">
    <property type="entry name" value="NAD(P)-binding Rossmann-fold domains"/>
    <property type="match status" value="1"/>
</dbReference>
<gene>
    <name evidence="9" type="ORF">INT47_007062</name>
</gene>
<dbReference type="InterPro" id="IPR012302">
    <property type="entry name" value="Malic_NAD-bd"/>
</dbReference>
<comment type="cofactor">
    <cofactor evidence="1">
        <name>Mn(2+)</name>
        <dbReference type="ChEBI" id="CHEBI:29035"/>
    </cofactor>
</comment>
<dbReference type="Proteomes" id="UP000603453">
    <property type="component" value="Unassembled WGS sequence"/>
</dbReference>
<dbReference type="Gene3D" id="3.40.50.720">
    <property type="entry name" value="NAD(P)-binding Rossmann-like Domain"/>
    <property type="match status" value="1"/>
</dbReference>
<protein>
    <recommendedName>
        <fullName evidence="6">Malic enzyme</fullName>
    </recommendedName>
</protein>
<dbReference type="Pfam" id="PF00390">
    <property type="entry name" value="malic"/>
    <property type="match status" value="1"/>
</dbReference>
<dbReference type="SMART" id="SM01274">
    <property type="entry name" value="malic"/>
    <property type="match status" value="1"/>
</dbReference>
<dbReference type="InterPro" id="IPR046346">
    <property type="entry name" value="Aminoacid_DH-like_N_sf"/>
</dbReference>
<accession>A0A8H7V5E9</accession>
<dbReference type="SMART" id="SM00919">
    <property type="entry name" value="Malic_M"/>
    <property type="match status" value="1"/>
</dbReference>
<evidence type="ECO:0000256" key="3">
    <source>
        <dbReference type="ARBA" id="ARBA00008785"/>
    </source>
</evidence>
<dbReference type="FunFam" id="3.40.50.720:FF:000182">
    <property type="entry name" value="NAD-dependent malic enzyme"/>
    <property type="match status" value="1"/>
</dbReference>
<name>A0A8H7V5E9_9FUNG</name>
<evidence type="ECO:0000313" key="10">
    <source>
        <dbReference type="Proteomes" id="UP000603453"/>
    </source>
</evidence>
<evidence type="ECO:0000259" key="8">
    <source>
        <dbReference type="SMART" id="SM01274"/>
    </source>
</evidence>
<dbReference type="AlphaFoldDB" id="A0A8H7V5E9"/>
<dbReference type="GO" id="GO:0005739">
    <property type="term" value="C:mitochondrion"/>
    <property type="evidence" value="ECO:0007669"/>
    <property type="project" value="TreeGrafter"/>
</dbReference>
<organism evidence="9 10">
    <name type="scientific">Mucor saturninus</name>
    <dbReference type="NCBI Taxonomy" id="64648"/>
    <lineage>
        <taxon>Eukaryota</taxon>
        <taxon>Fungi</taxon>
        <taxon>Fungi incertae sedis</taxon>
        <taxon>Mucoromycota</taxon>
        <taxon>Mucoromycotina</taxon>
        <taxon>Mucoromycetes</taxon>
        <taxon>Mucorales</taxon>
        <taxon>Mucorineae</taxon>
        <taxon>Mucoraceae</taxon>
        <taxon>Mucor</taxon>
    </lineage>
</organism>
<comment type="similarity">
    <text evidence="3 6">Belongs to the malic enzymes family.</text>
</comment>
<dbReference type="PANTHER" id="PTHR23406:SF32">
    <property type="entry name" value="NADP-DEPENDENT MALIC ENZYME"/>
    <property type="match status" value="1"/>
</dbReference>
<dbReference type="SUPFAM" id="SSF53223">
    <property type="entry name" value="Aminoacid dehydrogenase-like, N-terminal domain"/>
    <property type="match status" value="1"/>
</dbReference>
<dbReference type="InterPro" id="IPR001810">
    <property type="entry name" value="F-box_dom"/>
</dbReference>
<dbReference type="InterPro" id="IPR001891">
    <property type="entry name" value="Malic_OxRdtase"/>
</dbReference>
<sequence>MLRLPPDIVLHIFSFLPLLDLIKTQNEQSLNFYSHQELLARIKRDGWTLFFQTPSEYFSLLCNRDTPLIPLATFTCVGYQSHSRTLRFVSTDTLEMPADNFLVIRMYCKEWIHFLSEDDSMTLLKIGWRPGEHGERRMNEHVHIAYSCLKTIKNTCHQCRPSDRCRKHAFLSTPTAITKNLLQIHTVRVSLDWLNRGTAKCVQSTRHIHTSTILSGEWKHALSSPYYNTGTSMPRELRKQLGIHGQIPSVVESLEMQSKRALKLLRAKLSPFEKYLFMAQLRNNNTKLFYSLVNNNIEEFAPIIYTPTVGEACLNYSAIYPFLNSPAGTPDGLYITLDDLDDLDKMISDYLDRTEGEIPDITVMTDGSRILGLGDLGMNGMPISMGKLQLYVAGAGIDPRRTLPIVLDFGTNSHDNQADEFYLGSRQKRPSDDVFYAAMKKVLTALTRAFPNMVVQFEDFSSAHAFGLLKEYKEKITCFNDDIQGTGAVILAGLINAFRQVEIPLDQHRIVFYGAGSAAVGVARQIGEYLQIEHGLSEKESKDMFYFIDSKGLITCDRGDEDLAQHKVYYARTDNKGQQFKSLQEIINHVKPTTLIGLSSKKNAFDKETLTRMSELNEQPIVFPLSNPSSKAECTFEEAMQATKNKVVFASGTAFPPYTIPNTNEIRTPGQGNNMYIFPGIGFGAILAKPKTITNRIVLRAAMALADTLTPQERERGLLYPELNRIREVSATIAAAVVDQSVRDGLANDEMKGVHPDDYDAFVQARMWSPEIEN</sequence>
<feature type="domain" description="Malic enzyme NAD-binding" evidence="7">
    <location>
        <begin position="483"/>
        <end position="742"/>
    </location>
</feature>
<evidence type="ECO:0000259" key="7">
    <source>
        <dbReference type="SMART" id="SM00919"/>
    </source>
</evidence>
<evidence type="ECO:0000256" key="4">
    <source>
        <dbReference type="ARBA" id="ARBA00022723"/>
    </source>
</evidence>
<dbReference type="Pfam" id="PF03949">
    <property type="entry name" value="Malic_M"/>
    <property type="match status" value="1"/>
</dbReference>
<dbReference type="PRINTS" id="PR00072">
    <property type="entry name" value="MALOXRDTASE"/>
</dbReference>
<dbReference type="Gene3D" id="3.40.50.10380">
    <property type="entry name" value="Malic enzyme, N-terminal domain"/>
    <property type="match status" value="1"/>
</dbReference>
<dbReference type="GO" id="GO:0006108">
    <property type="term" value="P:malate metabolic process"/>
    <property type="evidence" value="ECO:0007669"/>
    <property type="project" value="TreeGrafter"/>
</dbReference>
<keyword evidence="5 6" id="KW-0560">Oxidoreductase</keyword>
<dbReference type="PROSITE" id="PS00331">
    <property type="entry name" value="MALIC_ENZYMES"/>
    <property type="match status" value="1"/>
</dbReference>
<dbReference type="NCBIfam" id="NF010052">
    <property type="entry name" value="PRK13529.1"/>
    <property type="match status" value="1"/>
</dbReference>
<dbReference type="PANTHER" id="PTHR23406">
    <property type="entry name" value="MALIC ENZYME-RELATED"/>
    <property type="match status" value="1"/>
</dbReference>
<comment type="caution">
    <text evidence="9">The sequence shown here is derived from an EMBL/GenBank/DDBJ whole genome shotgun (WGS) entry which is preliminary data.</text>
</comment>
<comment type="cofactor">
    <cofactor evidence="2">
        <name>Mg(2+)</name>
        <dbReference type="ChEBI" id="CHEBI:18420"/>
    </cofactor>
</comment>
<dbReference type="EMBL" id="JAEPRD010000047">
    <property type="protein sequence ID" value="KAG2204068.1"/>
    <property type="molecule type" value="Genomic_DNA"/>
</dbReference>
<proteinExistence type="inferred from homology"/>
<evidence type="ECO:0000256" key="2">
    <source>
        <dbReference type="ARBA" id="ARBA00001946"/>
    </source>
</evidence>
<dbReference type="InterPro" id="IPR036291">
    <property type="entry name" value="NAD(P)-bd_dom_sf"/>
</dbReference>
<dbReference type="InterPro" id="IPR037062">
    <property type="entry name" value="Malic_N_dom_sf"/>
</dbReference>
<evidence type="ECO:0000313" key="9">
    <source>
        <dbReference type="EMBL" id="KAG2204068.1"/>
    </source>
</evidence>
<evidence type="ECO:0000256" key="6">
    <source>
        <dbReference type="RuleBase" id="RU003426"/>
    </source>
</evidence>